<name>A0ABS3J5D1_9HYPH</name>
<evidence type="ECO:0000313" key="3">
    <source>
        <dbReference type="Proteomes" id="UP000664288"/>
    </source>
</evidence>
<dbReference type="EMBL" id="JAFMPY010000015">
    <property type="protein sequence ID" value="MBO0904873.1"/>
    <property type="molecule type" value="Genomic_DNA"/>
</dbReference>
<keyword evidence="1" id="KW-0472">Membrane</keyword>
<keyword evidence="1" id="KW-1133">Transmembrane helix</keyword>
<feature type="transmembrane region" description="Helical" evidence="1">
    <location>
        <begin position="6"/>
        <end position="27"/>
    </location>
</feature>
<evidence type="ECO:0000256" key="1">
    <source>
        <dbReference type="SAM" id="Phobius"/>
    </source>
</evidence>
<dbReference type="Proteomes" id="UP000664288">
    <property type="component" value="Unassembled WGS sequence"/>
</dbReference>
<reference evidence="2 3" key="1">
    <citation type="submission" date="2021-03" db="EMBL/GenBank/DDBJ databases">
        <title>Whole genome sequence of Jiella sp. MQZ13P-4.</title>
        <authorList>
            <person name="Tuo L."/>
        </authorList>
    </citation>
    <scope>NUCLEOTIDE SEQUENCE [LARGE SCALE GENOMIC DNA]</scope>
    <source>
        <strain evidence="2 3">MQZ13P-4</strain>
    </source>
</reference>
<evidence type="ECO:0000313" key="2">
    <source>
        <dbReference type="EMBL" id="MBO0904873.1"/>
    </source>
</evidence>
<sequence>MGSWVGPAVTAALISSLIAAVGWYVSWRTAKGVEARRREERVRDVQTAILAEIRSAVHHLRQYETSEIVDGVRRRTQESRDYVPFIAREPGSPLYRAIAGEISILPNRVIDTVVLFYRQQEVIAYFADDLRGDRFTAMPAEEKIRMIEDYLALREYAAALGQDAIQALDASLGQSISRPDEDRSGRKSASDEA</sequence>
<dbReference type="RefSeq" id="WP_207351518.1">
    <property type="nucleotide sequence ID" value="NZ_JAFMPY010000015.1"/>
</dbReference>
<comment type="caution">
    <text evidence="2">The sequence shown here is derived from an EMBL/GenBank/DDBJ whole genome shotgun (WGS) entry which is preliminary data.</text>
</comment>
<accession>A0ABS3J5D1</accession>
<gene>
    <name evidence="2" type="ORF">J1C47_14600</name>
</gene>
<evidence type="ECO:0008006" key="4">
    <source>
        <dbReference type="Google" id="ProtNLM"/>
    </source>
</evidence>
<proteinExistence type="predicted"/>
<keyword evidence="1" id="KW-0812">Transmembrane</keyword>
<organism evidence="2 3">
    <name type="scientific">Jiella sonneratiae</name>
    <dbReference type="NCBI Taxonomy" id="2816856"/>
    <lineage>
        <taxon>Bacteria</taxon>
        <taxon>Pseudomonadati</taxon>
        <taxon>Pseudomonadota</taxon>
        <taxon>Alphaproteobacteria</taxon>
        <taxon>Hyphomicrobiales</taxon>
        <taxon>Aurantimonadaceae</taxon>
        <taxon>Jiella</taxon>
    </lineage>
</organism>
<keyword evidence="3" id="KW-1185">Reference proteome</keyword>
<protein>
    <recommendedName>
        <fullName evidence="4">DUF2489 domain-containing protein</fullName>
    </recommendedName>
</protein>